<reference evidence="8" key="1">
    <citation type="submission" date="2021-03" db="EMBL/GenBank/DDBJ databases">
        <authorList>
            <person name="Bekaert M."/>
        </authorList>
    </citation>
    <scope>NUCLEOTIDE SEQUENCE</scope>
</reference>
<evidence type="ECO:0000256" key="3">
    <source>
        <dbReference type="ARBA" id="ARBA00023157"/>
    </source>
</evidence>
<dbReference type="PANTHER" id="PTHR11640">
    <property type="entry name" value="NEPHRIN"/>
    <property type="match status" value="1"/>
</dbReference>
<gene>
    <name evidence="8" type="ORF">MEDL_24272</name>
</gene>
<evidence type="ECO:0000313" key="9">
    <source>
        <dbReference type="Proteomes" id="UP000683360"/>
    </source>
</evidence>
<dbReference type="Proteomes" id="UP000683360">
    <property type="component" value="Unassembled WGS sequence"/>
</dbReference>
<evidence type="ECO:0000313" key="8">
    <source>
        <dbReference type="EMBL" id="CAG2210183.1"/>
    </source>
</evidence>
<dbReference type="AlphaFoldDB" id="A0A8S3RPI2"/>
<feature type="domain" description="Ig-like" evidence="7">
    <location>
        <begin position="143"/>
        <end position="229"/>
    </location>
</feature>
<comment type="caution">
    <text evidence="8">The sequence shown here is derived from an EMBL/GenBank/DDBJ whole genome shotgun (WGS) entry which is preliminary data.</text>
</comment>
<proteinExistence type="predicted"/>
<evidence type="ECO:0000256" key="2">
    <source>
        <dbReference type="ARBA" id="ARBA00023136"/>
    </source>
</evidence>
<comment type="subcellular location">
    <subcellularLocation>
        <location evidence="1">Membrane</location>
        <topology evidence="1">Single-pass type I membrane protein</topology>
    </subcellularLocation>
</comment>
<keyword evidence="5" id="KW-0393">Immunoglobulin domain</keyword>
<evidence type="ECO:0000256" key="6">
    <source>
        <dbReference type="SAM" id="Phobius"/>
    </source>
</evidence>
<keyword evidence="2 6" id="KW-0472">Membrane</keyword>
<dbReference type="PROSITE" id="PS50835">
    <property type="entry name" value="IG_LIKE"/>
    <property type="match status" value="1"/>
</dbReference>
<dbReference type="Pfam" id="PF13927">
    <property type="entry name" value="Ig_3"/>
    <property type="match status" value="1"/>
</dbReference>
<evidence type="ECO:0000256" key="1">
    <source>
        <dbReference type="ARBA" id="ARBA00004479"/>
    </source>
</evidence>
<protein>
    <recommendedName>
        <fullName evidence="7">Ig-like domain-containing protein</fullName>
    </recommendedName>
</protein>
<feature type="transmembrane region" description="Helical" evidence="6">
    <location>
        <begin position="246"/>
        <end position="267"/>
    </location>
</feature>
<dbReference type="InterPro" id="IPR036179">
    <property type="entry name" value="Ig-like_dom_sf"/>
</dbReference>
<dbReference type="Gene3D" id="2.60.40.10">
    <property type="entry name" value="Immunoglobulins"/>
    <property type="match status" value="2"/>
</dbReference>
<evidence type="ECO:0000259" key="7">
    <source>
        <dbReference type="PROSITE" id="PS50835"/>
    </source>
</evidence>
<name>A0A8S3RPI2_MYTED</name>
<keyword evidence="4" id="KW-0325">Glycoprotein</keyword>
<dbReference type="OrthoDB" id="5985519at2759"/>
<dbReference type="InterPro" id="IPR003599">
    <property type="entry name" value="Ig_sub"/>
</dbReference>
<dbReference type="InterPro" id="IPR051275">
    <property type="entry name" value="Cell_adhesion_signaling"/>
</dbReference>
<keyword evidence="3" id="KW-1015">Disulfide bond</keyword>
<sequence>MVVGDLSDGEYNLKIINLTQTEEGYYKCYAHKGGNLFEFIYFLKIKEPPKQLATNGNNGMVVGNENEAMNITCNVKRGVPENETQMSLYFKEKIINKTLADMLIHTFVPRKVNDGDTFKCVVRNLLLESPLEEKIRLKVLYRPSVTFDKNEYNISVYEGTYFSITCLSDSNPVTTEILWEANGKMIDKQIQPSKHLPLNIANIQQKHEGNYTCVAINGLGIGKKSIYVTVLCCQVQKKNETTNATVIVMISVISVVTIFIGVIIVLAKDKLIKRRQESSLSNTELDYDNRDDLAVDNQMYQSRDDFADNETTVQRHIGAEVQDNRTDLSGRSATSGCVNQQGNSALNYAELIFTPGPPESRCVVHGRDSITIYADVVIPVTSVAVHLDE</sequence>
<evidence type="ECO:0000256" key="4">
    <source>
        <dbReference type="ARBA" id="ARBA00023180"/>
    </source>
</evidence>
<dbReference type="InterPro" id="IPR007110">
    <property type="entry name" value="Ig-like_dom"/>
</dbReference>
<organism evidence="8 9">
    <name type="scientific">Mytilus edulis</name>
    <name type="common">Blue mussel</name>
    <dbReference type="NCBI Taxonomy" id="6550"/>
    <lineage>
        <taxon>Eukaryota</taxon>
        <taxon>Metazoa</taxon>
        <taxon>Spiralia</taxon>
        <taxon>Lophotrochozoa</taxon>
        <taxon>Mollusca</taxon>
        <taxon>Bivalvia</taxon>
        <taxon>Autobranchia</taxon>
        <taxon>Pteriomorphia</taxon>
        <taxon>Mytilida</taxon>
        <taxon>Mytiloidea</taxon>
        <taxon>Mytilidae</taxon>
        <taxon>Mytilinae</taxon>
        <taxon>Mytilus</taxon>
    </lineage>
</organism>
<dbReference type="GO" id="GO:0016020">
    <property type="term" value="C:membrane"/>
    <property type="evidence" value="ECO:0007669"/>
    <property type="project" value="UniProtKB-SubCell"/>
</dbReference>
<dbReference type="EMBL" id="CAJPWZ010001224">
    <property type="protein sequence ID" value="CAG2210183.1"/>
    <property type="molecule type" value="Genomic_DNA"/>
</dbReference>
<dbReference type="SUPFAM" id="SSF48726">
    <property type="entry name" value="Immunoglobulin"/>
    <property type="match status" value="3"/>
</dbReference>
<evidence type="ECO:0000256" key="5">
    <source>
        <dbReference type="ARBA" id="ARBA00023319"/>
    </source>
</evidence>
<dbReference type="InterPro" id="IPR013783">
    <property type="entry name" value="Ig-like_fold"/>
</dbReference>
<keyword evidence="6" id="KW-0812">Transmembrane</keyword>
<accession>A0A8S3RPI2</accession>
<keyword evidence="9" id="KW-1185">Reference proteome</keyword>
<keyword evidence="6" id="KW-1133">Transmembrane helix</keyword>
<dbReference type="SMART" id="SM00409">
    <property type="entry name" value="IG"/>
    <property type="match status" value="2"/>
</dbReference>